<dbReference type="OrthoDB" id="2354672at2"/>
<proteinExistence type="predicted"/>
<dbReference type="EMBL" id="OBQC01000004">
    <property type="protein sequence ID" value="SOC38070.1"/>
    <property type="molecule type" value="Genomic_DNA"/>
</dbReference>
<dbReference type="Proteomes" id="UP000219252">
    <property type="component" value="Unassembled WGS sequence"/>
</dbReference>
<organism evidence="2 3">
    <name type="scientific">Ureibacillus acetophenoni</name>
    <dbReference type="NCBI Taxonomy" id="614649"/>
    <lineage>
        <taxon>Bacteria</taxon>
        <taxon>Bacillati</taxon>
        <taxon>Bacillota</taxon>
        <taxon>Bacilli</taxon>
        <taxon>Bacillales</taxon>
        <taxon>Caryophanaceae</taxon>
        <taxon>Ureibacillus</taxon>
    </lineage>
</organism>
<name>A0A285U803_9BACL</name>
<protein>
    <submittedName>
        <fullName evidence="2">Uncharacterized protein YpbB</fullName>
    </submittedName>
</protein>
<feature type="domain" description="Helicase Helix-turn-helix" evidence="1">
    <location>
        <begin position="252"/>
        <end position="339"/>
    </location>
</feature>
<accession>A0A285U803</accession>
<dbReference type="InterPro" id="IPR029491">
    <property type="entry name" value="Helicase_HTH"/>
</dbReference>
<dbReference type="InterPro" id="IPR008308">
    <property type="entry name" value="YpbB-like"/>
</dbReference>
<gene>
    <name evidence="2" type="ORF">SAMN05877842_1046</name>
</gene>
<sequence length="348" mass="40618">MIFQTLVLNLLGQFNGERTVSAVFHLLRGKRSGQTIQDVGIFNLHDYFGILPKLNRKQFDEQIERLSDQQYITILPENRYVISELGQTFLNQPMKLSFDGWHYRGNEHIFFARLSLIVQTLSYHTIGNMKFAPIQQNDQIQLWVKNFLVRHQYQNGELQSKLLEEIISSLEKIEVDDREKSIVVNRLSGVNQPGFTWQQLSNHENLSEMDVQLLYISCLQSWINEVSFNETKFPLLSEVATQVRIELTLTESANTTAKLFKKGYSIDEISAIRNLKSSTIEDHIVELAMNERKFPYDRFLSKEDIEKVLQAIEDYQTKKLKVLHEVVPNLSYFQLRLVLARGDNDTWN</sequence>
<dbReference type="Pfam" id="PF14493">
    <property type="entry name" value="HTH_40"/>
    <property type="match status" value="1"/>
</dbReference>
<keyword evidence="3" id="KW-1185">Reference proteome</keyword>
<evidence type="ECO:0000313" key="3">
    <source>
        <dbReference type="Proteomes" id="UP000219252"/>
    </source>
</evidence>
<evidence type="ECO:0000313" key="2">
    <source>
        <dbReference type="EMBL" id="SOC38070.1"/>
    </source>
</evidence>
<dbReference type="PIRSF" id="PIRSF021350">
    <property type="entry name" value="UCP021350"/>
    <property type="match status" value="1"/>
</dbReference>
<evidence type="ECO:0000259" key="1">
    <source>
        <dbReference type="Pfam" id="PF14493"/>
    </source>
</evidence>
<reference evidence="3" key="1">
    <citation type="submission" date="2017-08" db="EMBL/GenBank/DDBJ databases">
        <authorList>
            <person name="Varghese N."/>
            <person name="Submissions S."/>
        </authorList>
    </citation>
    <scope>NUCLEOTIDE SEQUENCE [LARGE SCALE GENOMIC DNA]</scope>
    <source>
        <strain evidence="3">JC23</strain>
    </source>
</reference>
<dbReference type="RefSeq" id="WP_097149014.1">
    <property type="nucleotide sequence ID" value="NZ_OBQC01000004.1"/>
</dbReference>
<dbReference type="AlphaFoldDB" id="A0A285U803"/>